<accession>A0AAD5TEI4</accession>
<proteinExistence type="predicted"/>
<gene>
    <name evidence="2" type="ORF">HDU87_008354</name>
</gene>
<feature type="compositionally biased region" description="Basic residues" evidence="1">
    <location>
        <begin position="553"/>
        <end position="567"/>
    </location>
</feature>
<dbReference type="EMBL" id="JADGJQ010000087">
    <property type="protein sequence ID" value="KAJ3171328.1"/>
    <property type="molecule type" value="Genomic_DNA"/>
</dbReference>
<name>A0AAD5TEI4_9FUNG</name>
<dbReference type="Proteomes" id="UP001212152">
    <property type="component" value="Unassembled WGS sequence"/>
</dbReference>
<protein>
    <submittedName>
        <fullName evidence="2">Uncharacterized protein</fullName>
    </submittedName>
</protein>
<organism evidence="2 3">
    <name type="scientific">Geranomyces variabilis</name>
    <dbReference type="NCBI Taxonomy" id="109894"/>
    <lineage>
        <taxon>Eukaryota</taxon>
        <taxon>Fungi</taxon>
        <taxon>Fungi incertae sedis</taxon>
        <taxon>Chytridiomycota</taxon>
        <taxon>Chytridiomycota incertae sedis</taxon>
        <taxon>Chytridiomycetes</taxon>
        <taxon>Spizellomycetales</taxon>
        <taxon>Powellomycetaceae</taxon>
        <taxon>Geranomyces</taxon>
    </lineage>
</organism>
<keyword evidence="3" id="KW-1185">Reference proteome</keyword>
<evidence type="ECO:0000256" key="1">
    <source>
        <dbReference type="SAM" id="MobiDB-lite"/>
    </source>
</evidence>
<feature type="region of interest" description="Disordered" evidence="1">
    <location>
        <begin position="126"/>
        <end position="182"/>
    </location>
</feature>
<evidence type="ECO:0000313" key="3">
    <source>
        <dbReference type="Proteomes" id="UP001212152"/>
    </source>
</evidence>
<feature type="compositionally biased region" description="Acidic residues" evidence="1">
    <location>
        <begin position="135"/>
        <end position="164"/>
    </location>
</feature>
<sequence>MKGGPLPQLGKAGFLDSALRETRNDHLSTLSSAEHYPSIDSYLKLASNPTWTNFVEALKARIDALNKWSIKTDNRLMKRNTEIERLTVLKRRVKDAADLAARERKQTFAFLASRADEAPILASLVNGKRKRTQQEEGDEERDDVEDDDEERDDVEDDDEEEEVEKGEGGVVEEVSDGHDSEEMQDAELLANAAVEVGLFPSTPGTERLVAHIAEIQRSKEAAPLFWGVLDAADKESCALLDPAVKGKARSITDAALTEDVIKPSHLASVFFSFDGWADLPLSEIADILAFGGLQALWPKIGGNRDQARAASKDADVRYLVKCLSAMAVYVAKYTSQGLGERAFDAHAVLTFEELPIWIPNSITARKCPSRTKRRKWSVQAGSESAKSLTISTASAVVNTDAERTRALRLRPMSSMPPKTTSTSPKPAARRQRRLLSSVKFCPGQVDRIVVPSLQILDNGVRFYILAQFAPELFIMREISSGAFPFPRKDEHTRQVVDLCEFFLIMRNIMRNTAETIRRAPRKRNIRRFSEVPAPNAMAGILTPVKPKAEKRGKPTAKKAKKSKGRKA</sequence>
<comment type="caution">
    <text evidence="2">The sequence shown here is derived from an EMBL/GenBank/DDBJ whole genome shotgun (WGS) entry which is preliminary data.</text>
</comment>
<evidence type="ECO:0000313" key="2">
    <source>
        <dbReference type="EMBL" id="KAJ3171328.1"/>
    </source>
</evidence>
<feature type="region of interest" description="Disordered" evidence="1">
    <location>
        <begin position="539"/>
        <end position="567"/>
    </location>
</feature>
<reference evidence="2" key="1">
    <citation type="submission" date="2020-05" db="EMBL/GenBank/DDBJ databases">
        <title>Phylogenomic resolution of chytrid fungi.</title>
        <authorList>
            <person name="Stajich J.E."/>
            <person name="Amses K."/>
            <person name="Simmons R."/>
            <person name="Seto K."/>
            <person name="Myers J."/>
            <person name="Bonds A."/>
            <person name="Quandt C.A."/>
            <person name="Barry K."/>
            <person name="Liu P."/>
            <person name="Grigoriev I."/>
            <person name="Longcore J.E."/>
            <person name="James T.Y."/>
        </authorList>
    </citation>
    <scope>NUCLEOTIDE SEQUENCE</scope>
    <source>
        <strain evidence="2">JEL0379</strain>
    </source>
</reference>
<dbReference type="AlphaFoldDB" id="A0AAD5TEI4"/>